<dbReference type="Proteomes" id="UP001364695">
    <property type="component" value="Unassembled WGS sequence"/>
</dbReference>
<name>A0ACC6P019_9BURK</name>
<protein>
    <submittedName>
        <fullName evidence="1">Sigma-54 dependent transcriptional regulator</fullName>
    </submittedName>
</protein>
<dbReference type="EMBL" id="JAWDIE010000004">
    <property type="protein sequence ID" value="MEJ7137556.1"/>
    <property type="molecule type" value="Genomic_DNA"/>
</dbReference>
<sequence>MDSSAHTGLTVLVVDDERQSQAAMRRALEEHFDVLCASDATQAREALQAHEVAAVICDQRMPGLSGVDFLKEVRDTWPQVVRFIISGHTDSEDIIRGVNEAGICQYLLKPWRAADLLNSVMQAVQATELTHSVQRLDLELRKGTGGLRRQVQRRQQQLQTVFGMDRIVRRPDSPMDALCRSLARVAVHDVAVLLLGESGTGKELLARAMHYASPRQTGPFVAENCAALTDTLLESELFGHRKGAFTGAVSHHAGLFERANGGTLFLDEIGDTSPAFQVKLLRVLQEGEVRPVGATQPISVDVRVVAATHRPLHDDVRAGRFREDLFYRLAEVRLDVPPLRDRGAGDIAAIAQTLLPDLCAHLARPSLALAPEALALIQQQPWPGNVRELRNTLLQAVLACEGTRLTVDCFADVLGPVRSLTSPTPQPLSPRGPLEADLPGAEDSATPLTPVAPLDPADWEALAAPLQSGETLQDRVDAVEKRLIAASLEQHRWNRSRVAQELGLSRVGLRGKMQRLGLE</sequence>
<gene>
    <name evidence="1" type="ORF">RV045_03805</name>
</gene>
<organism evidence="1 2">
    <name type="scientific">Amphibiibacter pelophylacis</name>
    <dbReference type="NCBI Taxonomy" id="1799477"/>
    <lineage>
        <taxon>Bacteria</taxon>
        <taxon>Pseudomonadati</taxon>
        <taxon>Pseudomonadota</taxon>
        <taxon>Betaproteobacteria</taxon>
        <taxon>Burkholderiales</taxon>
        <taxon>Sphaerotilaceae</taxon>
        <taxon>Amphibiibacter</taxon>
    </lineage>
</organism>
<comment type="caution">
    <text evidence="1">The sequence shown here is derived from an EMBL/GenBank/DDBJ whole genome shotgun (WGS) entry which is preliminary data.</text>
</comment>
<keyword evidence="2" id="KW-1185">Reference proteome</keyword>
<evidence type="ECO:0000313" key="2">
    <source>
        <dbReference type="Proteomes" id="UP001364695"/>
    </source>
</evidence>
<evidence type="ECO:0000313" key="1">
    <source>
        <dbReference type="EMBL" id="MEJ7137556.1"/>
    </source>
</evidence>
<accession>A0ACC6P019</accession>
<reference evidence="1" key="1">
    <citation type="submission" date="2023-10" db="EMBL/GenBank/DDBJ databases">
        <title>Amphibacter perezi, gen. nov., sp. nov. a novel taxa of the family Comamonadaceae, class Betaproteobacteria isolated from the skin microbiota of Pelophylax perezi from different populations.</title>
        <authorList>
            <person name="Costa S."/>
            <person name="Proenca D.N."/>
            <person name="Lopes I."/>
            <person name="Morais P.V."/>
        </authorList>
    </citation>
    <scope>NUCLEOTIDE SEQUENCE</scope>
    <source>
        <strain evidence="1">SL12-8</strain>
    </source>
</reference>
<proteinExistence type="predicted"/>